<evidence type="ECO:0000313" key="2">
    <source>
        <dbReference type="Proteomes" id="UP000195913"/>
    </source>
</evidence>
<dbReference type="SUPFAM" id="SSF56801">
    <property type="entry name" value="Acetyl-CoA synthetase-like"/>
    <property type="match status" value="1"/>
</dbReference>
<organism evidence="1 2">
    <name type="scientific">Arthrobacter rhombi</name>
    <dbReference type="NCBI Taxonomy" id="71253"/>
    <lineage>
        <taxon>Bacteria</taxon>
        <taxon>Bacillati</taxon>
        <taxon>Actinomycetota</taxon>
        <taxon>Actinomycetes</taxon>
        <taxon>Micrococcales</taxon>
        <taxon>Micrococcaceae</taxon>
        <taxon>Arthrobacter</taxon>
    </lineage>
</organism>
<reference evidence="1 2" key="1">
    <citation type="submission" date="2017-02" db="EMBL/GenBank/DDBJ databases">
        <authorList>
            <person name="Peterson S.W."/>
        </authorList>
    </citation>
    <scope>NUCLEOTIDE SEQUENCE [LARGE SCALE GENOMIC DNA]</scope>
    <source>
        <strain evidence="1 2">B Ar 00.02</strain>
    </source>
</reference>
<sequence>MTTDTDSLDFTNRLLSKHRDSASPLLTWYGDPGERVELSGHVFDNWVAKSANLLAEEFDAGPGTRILLDLPAHWKSLAIAFAIWSTGAELILPASGTESPLHEWANHHHGTTGSPDVVFTGNPSTATEVFPAAEVVAVGLESLALSFPGEVPSGCLDYVAEVRGFGDYYLADPVPAAAPALTADDGTGDLDYAQLFSLPAAHGTALLGPVTDLGTTLRAAVAQWRGDSPLVLLGPGASPTQRMLDDERVERHL</sequence>
<dbReference type="InterPro" id="IPR017523">
    <property type="entry name" value="Rv3268"/>
</dbReference>
<gene>
    <name evidence="1" type="ORF">FM101_13530</name>
</gene>
<dbReference type="EMBL" id="FUHW01000044">
    <property type="protein sequence ID" value="SJM71581.1"/>
    <property type="molecule type" value="Genomic_DNA"/>
</dbReference>
<protein>
    <recommendedName>
        <fullName evidence="3">TIGR03089 family protein</fullName>
    </recommendedName>
</protein>
<name>A0A1R4GU04_9MICC</name>
<accession>A0A1R4GU04</accession>
<dbReference type="AlphaFoldDB" id="A0A1R4GU04"/>
<proteinExistence type="predicted"/>
<keyword evidence="2" id="KW-1185">Reference proteome</keyword>
<evidence type="ECO:0008006" key="3">
    <source>
        <dbReference type="Google" id="ProtNLM"/>
    </source>
</evidence>
<evidence type="ECO:0000313" key="1">
    <source>
        <dbReference type="EMBL" id="SJM71581.1"/>
    </source>
</evidence>
<dbReference type="Proteomes" id="UP000195913">
    <property type="component" value="Unassembled WGS sequence"/>
</dbReference>
<dbReference type="RefSeq" id="WP_087000481.1">
    <property type="nucleotide sequence ID" value="NZ_FUHW01000044.1"/>
</dbReference>
<dbReference type="NCBIfam" id="TIGR03089">
    <property type="entry name" value="TIGR03089 family protein"/>
    <property type="match status" value="1"/>
</dbReference>